<sequence length="92" mass="10729">MAGFMRADAWWFQPNVKVTAIRLGRLFSKMIPTSKVSRQPVSLTFLERKKRDREKERSRPVGVSKSVLMLMRSCVIAANAMHPRLSRRFYCI</sequence>
<dbReference type="WBParaSite" id="ALUE_0000833601-mRNA-1">
    <property type="protein sequence ID" value="ALUE_0000833601-mRNA-1"/>
    <property type="gene ID" value="ALUE_0000833601"/>
</dbReference>
<name>A0A0M3HY19_ASCLU</name>
<dbReference type="AlphaFoldDB" id="A0A0M3HY19"/>
<proteinExistence type="predicted"/>
<keyword evidence="1" id="KW-1185">Reference proteome</keyword>
<dbReference type="Proteomes" id="UP000036681">
    <property type="component" value="Unplaced"/>
</dbReference>
<reference evidence="2" key="1">
    <citation type="submission" date="2017-02" db="UniProtKB">
        <authorList>
            <consortium name="WormBaseParasite"/>
        </authorList>
    </citation>
    <scope>IDENTIFICATION</scope>
</reference>
<accession>A0A0M3HY19</accession>
<organism evidence="1 2">
    <name type="scientific">Ascaris lumbricoides</name>
    <name type="common">Giant roundworm</name>
    <dbReference type="NCBI Taxonomy" id="6252"/>
    <lineage>
        <taxon>Eukaryota</taxon>
        <taxon>Metazoa</taxon>
        <taxon>Ecdysozoa</taxon>
        <taxon>Nematoda</taxon>
        <taxon>Chromadorea</taxon>
        <taxon>Rhabditida</taxon>
        <taxon>Spirurina</taxon>
        <taxon>Ascaridomorpha</taxon>
        <taxon>Ascaridoidea</taxon>
        <taxon>Ascarididae</taxon>
        <taxon>Ascaris</taxon>
    </lineage>
</organism>
<protein>
    <submittedName>
        <fullName evidence="2">Secreted protein</fullName>
    </submittedName>
</protein>
<evidence type="ECO:0000313" key="1">
    <source>
        <dbReference type="Proteomes" id="UP000036681"/>
    </source>
</evidence>
<evidence type="ECO:0000313" key="2">
    <source>
        <dbReference type="WBParaSite" id="ALUE_0000833601-mRNA-1"/>
    </source>
</evidence>